<evidence type="ECO:0000256" key="8">
    <source>
        <dbReference type="ARBA" id="ARBA00023136"/>
    </source>
</evidence>
<evidence type="ECO:0000256" key="11">
    <source>
        <dbReference type="SAM" id="Phobius"/>
    </source>
</evidence>
<keyword evidence="4 9" id="KW-0812">Transmembrane</keyword>
<keyword evidence="6 9" id="KW-1133">Transmembrane helix</keyword>
<keyword evidence="2 9" id="KW-0813">Transport</keyword>
<gene>
    <name evidence="12" type="ORF">CQA57_03110</name>
</gene>
<feature type="transmembrane region" description="Helical" evidence="11">
    <location>
        <begin position="6"/>
        <end position="22"/>
    </location>
</feature>
<comment type="caution">
    <text evidence="12">The sequence shown here is derived from an EMBL/GenBank/DDBJ whole genome shotgun (WGS) entry which is preliminary data.</text>
</comment>
<dbReference type="PANTHER" id="PTHR33162">
    <property type="entry name" value="SEC-INDEPENDENT PROTEIN TRANSLOCASE PROTEIN TATA, CHLOROPLASTIC"/>
    <property type="match status" value="1"/>
</dbReference>
<dbReference type="InterPro" id="IPR003369">
    <property type="entry name" value="TatA/B/E"/>
</dbReference>
<comment type="similarity">
    <text evidence="9">Belongs to the TatB family.</text>
</comment>
<keyword evidence="8 9" id="KW-0472">Membrane</keyword>
<evidence type="ECO:0000256" key="10">
    <source>
        <dbReference type="SAM" id="MobiDB-lite"/>
    </source>
</evidence>
<name>A0A3D8JA95_9HELI</name>
<comment type="subcellular location">
    <subcellularLocation>
        <location evidence="9">Cell membrane</location>
        <topology evidence="9">Single-pass membrane protein</topology>
    </subcellularLocation>
    <subcellularLocation>
        <location evidence="1">Membrane</location>
        <topology evidence="1">Single-pass membrane protein</topology>
    </subcellularLocation>
</comment>
<feature type="compositionally biased region" description="Basic residues" evidence="10">
    <location>
        <begin position="123"/>
        <end position="134"/>
    </location>
</feature>
<evidence type="ECO:0000256" key="2">
    <source>
        <dbReference type="ARBA" id="ARBA00022448"/>
    </source>
</evidence>
<evidence type="ECO:0000313" key="12">
    <source>
        <dbReference type="EMBL" id="RDU74095.1"/>
    </source>
</evidence>
<keyword evidence="13" id="KW-1185">Reference proteome</keyword>
<dbReference type="Gene3D" id="1.20.5.3310">
    <property type="match status" value="1"/>
</dbReference>
<keyword evidence="7 9" id="KW-0811">Translocation</keyword>
<dbReference type="AlphaFoldDB" id="A0A3D8JA95"/>
<reference evidence="12 13" key="1">
    <citation type="submission" date="2018-04" db="EMBL/GenBank/DDBJ databases">
        <title>Novel Campyloabacter and Helicobacter Species and Strains.</title>
        <authorList>
            <person name="Mannion A.J."/>
            <person name="Shen Z."/>
            <person name="Fox J.G."/>
        </authorList>
    </citation>
    <scope>NUCLEOTIDE SEQUENCE [LARGE SCALE GENOMIC DNA]</scope>
    <source>
        <strain evidence="12 13">MIT 04-9362</strain>
    </source>
</reference>
<dbReference type="HAMAP" id="MF_00237">
    <property type="entry name" value="TatB"/>
    <property type="match status" value="1"/>
</dbReference>
<dbReference type="GO" id="GO:0033281">
    <property type="term" value="C:TAT protein transport complex"/>
    <property type="evidence" value="ECO:0007669"/>
    <property type="project" value="UniProtKB-UniRule"/>
</dbReference>
<evidence type="ECO:0000256" key="5">
    <source>
        <dbReference type="ARBA" id="ARBA00022927"/>
    </source>
</evidence>
<dbReference type="Pfam" id="PF02416">
    <property type="entry name" value="TatA_B_E"/>
    <property type="match status" value="1"/>
</dbReference>
<evidence type="ECO:0000256" key="3">
    <source>
        <dbReference type="ARBA" id="ARBA00022475"/>
    </source>
</evidence>
<dbReference type="OrthoDB" id="5325435at2"/>
<accession>A0A3D8JA95</accession>
<protein>
    <recommendedName>
        <fullName evidence="9">Sec-independent protein translocase protein TatB homolog</fullName>
    </recommendedName>
</protein>
<organism evidence="12 13">
    <name type="scientific">Helicobacter anseris</name>
    <dbReference type="NCBI Taxonomy" id="375926"/>
    <lineage>
        <taxon>Bacteria</taxon>
        <taxon>Pseudomonadati</taxon>
        <taxon>Campylobacterota</taxon>
        <taxon>Epsilonproteobacteria</taxon>
        <taxon>Campylobacterales</taxon>
        <taxon>Helicobacteraceae</taxon>
        <taxon>Helicobacter</taxon>
    </lineage>
</organism>
<dbReference type="PRINTS" id="PR01506">
    <property type="entry name" value="TATBPROTEIN"/>
</dbReference>
<dbReference type="PANTHER" id="PTHR33162:SF1">
    <property type="entry name" value="SEC-INDEPENDENT PROTEIN TRANSLOCASE PROTEIN TATA, CHLOROPLASTIC"/>
    <property type="match status" value="1"/>
</dbReference>
<evidence type="ECO:0000256" key="1">
    <source>
        <dbReference type="ARBA" id="ARBA00004167"/>
    </source>
</evidence>
<evidence type="ECO:0000256" key="6">
    <source>
        <dbReference type="ARBA" id="ARBA00022989"/>
    </source>
</evidence>
<dbReference type="InterPro" id="IPR018448">
    <property type="entry name" value="TatB"/>
</dbReference>
<feature type="region of interest" description="Disordered" evidence="10">
    <location>
        <begin position="98"/>
        <end position="148"/>
    </location>
</feature>
<keyword evidence="3 9" id="KW-1003">Cell membrane</keyword>
<evidence type="ECO:0000256" key="4">
    <source>
        <dbReference type="ARBA" id="ARBA00022692"/>
    </source>
</evidence>
<evidence type="ECO:0000256" key="9">
    <source>
        <dbReference type="HAMAP-Rule" id="MF_00237"/>
    </source>
</evidence>
<evidence type="ECO:0000256" key="7">
    <source>
        <dbReference type="ARBA" id="ARBA00023010"/>
    </source>
</evidence>
<evidence type="ECO:0000313" key="13">
    <source>
        <dbReference type="Proteomes" id="UP000256695"/>
    </source>
</evidence>
<keyword evidence="5 9" id="KW-0653">Protein transport</keyword>
<dbReference type="NCBIfam" id="TIGR01410">
    <property type="entry name" value="tatB"/>
    <property type="match status" value="1"/>
</dbReference>
<dbReference type="RefSeq" id="WP_115578777.1">
    <property type="nucleotide sequence ID" value="NZ_NXLX01000005.1"/>
</dbReference>
<proteinExistence type="inferred from homology"/>
<sequence length="148" mass="17017">MFGFSIFEVLVVLVVAIIFLGPDKLPKLIVDIVKFFKVVKKTLNEAKETFDKELQISEIKKEALEYKKQFEDSVDSVTKDVQLSDIDTMFDEYKSKENLEVEQKSNNNEVQIESHAQEAKQNPKNKKTTVKPKIGKTTSFKKKEAKDV</sequence>
<dbReference type="EMBL" id="NXLX01000005">
    <property type="protein sequence ID" value="RDU74095.1"/>
    <property type="molecule type" value="Genomic_DNA"/>
</dbReference>
<dbReference type="GO" id="GO:0043953">
    <property type="term" value="P:protein transport by the Tat complex"/>
    <property type="evidence" value="ECO:0007669"/>
    <property type="project" value="UniProtKB-UniRule"/>
</dbReference>
<dbReference type="GO" id="GO:0008320">
    <property type="term" value="F:protein transmembrane transporter activity"/>
    <property type="evidence" value="ECO:0007669"/>
    <property type="project" value="UniProtKB-UniRule"/>
</dbReference>
<dbReference type="Proteomes" id="UP000256695">
    <property type="component" value="Unassembled WGS sequence"/>
</dbReference>